<dbReference type="InterPro" id="IPR019147">
    <property type="entry name" value="SWAP_N_domain"/>
</dbReference>
<dbReference type="Proteomes" id="UP000492821">
    <property type="component" value="Unassembled WGS sequence"/>
</dbReference>
<dbReference type="InterPro" id="IPR040397">
    <property type="entry name" value="SWAP"/>
</dbReference>
<evidence type="ECO:0000313" key="6">
    <source>
        <dbReference type="WBParaSite" id="Pan_g21349.t1"/>
    </source>
</evidence>
<dbReference type="AlphaFoldDB" id="A0A7E4VIJ7"/>
<keyword evidence="1" id="KW-0507">mRNA processing</keyword>
<reference evidence="6" key="2">
    <citation type="submission" date="2020-10" db="UniProtKB">
        <authorList>
            <consortium name="WormBaseParasite"/>
        </authorList>
    </citation>
    <scope>IDENTIFICATION</scope>
</reference>
<evidence type="ECO:0000259" key="4">
    <source>
        <dbReference type="SMART" id="SM01141"/>
    </source>
</evidence>
<organism evidence="5 6">
    <name type="scientific">Panagrellus redivivus</name>
    <name type="common">Microworm</name>
    <dbReference type="NCBI Taxonomy" id="6233"/>
    <lineage>
        <taxon>Eukaryota</taxon>
        <taxon>Metazoa</taxon>
        <taxon>Ecdysozoa</taxon>
        <taxon>Nematoda</taxon>
        <taxon>Chromadorea</taxon>
        <taxon>Rhabditida</taxon>
        <taxon>Tylenchina</taxon>
        <taxon>Panagrolaimomorpha</taxon>
        <taxon>Panagrolaimoidea</taxon>
        <taxon>Panagrolaimidae</taxon>
        <taxon>Panagrellus</taxon>
    </lineage>
</organism>
<keyword evidence="2" id="KW-0508">mRNA splicing</keyword>
<dbReference type="PANTHER" id="PTHR13161">
    <property type="entry name" value="SPLICING FACTOR SUPPRESSOR OF WHITE APRICOT"/>
    <property type="match status" value="1"/>
</dbReference>
<evidence type="ECO:0000256" key="2">
    <source>
        <dbReference type="ARBA" id="ARBA00023187"/>
    </source>
</evidence>
<sequence length="654" mass="75339">MWHEARRMEKAVYQAINTTAKRKEQARRAHDIANASKDPSELLCIYGNSLTIHTDANIAQAADESNTMTKWQGDDSLIIDRFDARNLLDAIPKKPATSSVEEPSNVDEYVTQLQLDYERFKELIAVAFTGESEADVLRSIADRDAKVALAKATKNERKHFKNKKPPNKKAAIDFNYDNDDGETTSNGNHGNSSNKPANRGFVKPSDGSDSSDDEDNDDDELFSAKMSSIVFSTQDWERIDEIAEKFHLPRDAFSKLYEVDRGEELDVAKLNEIERERLSLSGRASRRDRARLKRRKQLILKDPLNEDAVSVLRRFAVRRLREITAEEGSSSNSDDDEVEEKTEFITCFGDNSASGPGSNKRKSPPRPAPTALLNTSTPTFRKSRIKRESRSASPFGDAWGTLKPTPKTDESSQESTVAFRKQDNDKSPSKQPTSSGWLSSRMKNLRNKRSPSPISPPSSEAGNSADDVPLEIRSSMSESEQERIEIENRKRRLRKTKRELKRRKKPSPEDHNSEEDESRKRINAAKKLREHLQANLSKTHKEMLDDERDKKAQVEVEMKSRNAGEYVQRRPSRSLSPPHRTEKSRSPSPHRNLRRERSRSRSPRRYRSRSRSHSPVRDRSRYRRSHRDRRSRSRSSEHRHYKRWRRSRSPRERR</sequence>
<protein>
    <submittedName>
        <fullName evidence="6">DRY_EERY domain-containing protein</fullName>
    </submittedName>
</protein>
<proteinExistence type="predicted"/>
<feature type="compositionally biased region" description="Basic residues" evidence="3">
    <location>
        <begin position="156"/>
        <end position="167"/>
    </location>
</feature>
<name>A0A7E4VIJ7_PANRE</name>
<feature type="compositionally biased region" description="Basic residues" evidence="3">
    <location>
        <begin position="591"/>
        <end position="654"/>
    </location>
</feature>
<evidence type="ECO:0000313" key="5">
    <source>
        <dbReference type="Proteomes" id="UP000492821"/>
    </source>
</evidence>
<dbReference type="WBParaSite" id="Pan_g21349.t1">
    <property type="protein sequence ID" value="Pan_g21349.t1"/>
    <property type="gene ID" value="Pan_g21349"/>
</dbReference>
<reference evidence="5" key="1">
    <citation type="journal article" date="2013" name="Genetics">
        <title>The draft genome and transcriptome of Panagrellus redivivus are shaped by the harsh demands of a free-living lifestyle.</title>
        <authorList>
            <person name="Srinivasan J."/>
            <person name="Dillman A.R."/>
            <person name="Macchietto M.G."/>
            <person name="Heikkinen L."/>
            <person name="Lakso M."/>
            <person name="Fracchia K.M."/>
            <person name="Antoshechkin I."/>
            <person name="Mortazavi A."/>
            <person name="Wong G."/>
            <person name="Sternberg P.W."/>
        </authorList>
    </citation>
    <scope>NUCLEOTIDE SEQUENCE [LARGE SCALE GENOMIC DNA]</scope>
    <source>
        <strain evidence="5">MT8872</strain>
    </source>
</reference>
<feature type="compositionally biased region" description="Polar residues" evidence="3">
    <location>
        <begin position="429"/>
        <end position="442"/>
    </location>
</feature>
<accession>A0A7E4VIJ7</accession>
<feature type="domain" description="Suppressor of white apricot N-terminal" evidence="4">
    <location>
        <begin position="41"/>
        <end position="180"/>
    </location>
</feature>
<dbReference type="SMART" id="SM01141">
    <property type="entry name" value="DRY_EERY"/>
    <property type="match status" value="1"/>
</dbReference>
<dbReference type="GO" id="GO:0008380">
    <property type="term" value="P:RNA splicing"/>
    <property type="evidence" value="ECO:0007669"/>
    <property type="project" value="UniProtKB-KW"/>
</dbReference>
<dbReference type="PANTHER" id="PTHR13161:SF4">
    <property type="entry name" value="CLK4-ASSOCIATING SERINE_ARGININE RICH PROTEIN"/>
    <property type="match status" value="1"/>
</dbReference>
<keyword evidence="5" id="KW-1185">Reference proteome</keyword>
<feature type="compositionally biased region" description="Low complexity" evidence="3">
    <location>
        <begin position="185"/>
        <end position="194"/>
    </location>
</feature>
<feature type="compositionally biased region" description="Basic and acidic residues" evidence="3">
    <location>
        <begin position="539"/>
        <end position="562"/>
    </location>
</feature>
<evidence type="ECO:0000256" key="1">
    <source>
        <dbReference type="ARBA" id="ARBA00022664"/>
    </source>
</evidence>
<dbReference type="GO" id="GO:0006397">
    <property type="term" value="P:mRNA processing"/>
    <property type="evidence" value="ECO:0007669"/>
    <property type="project" value="UniProtKB-KW"/>
</dbReference>
<feature type="region of interest" description="Disordered" evidence="3">
    <location>
        <begin position="347"/>
        <end position="654"/>
    </location>
</feature>
<feature type="compositionally biased region" description="Acidic residues" evidence="3">
    <location>
        <begin position="209"/>
        <end position="219"/>
    </location>
</feature>
<evidence type="ECO:0000256" key="3">
    <source>
        <dbReference type="SAM" id="MobiDB-lite"/>
    </source>
</evidence>
<feature type="region of interest" description="Disordered" evidence="3">
    <location>
        <begin position="153"/>
        <end position="219"/>
    </location>
</feature>
<dbReference type="Pfam" id="PF09750">
    <property type="entry name" value="DRY_EERY"/>
    <property type="match status" value="1"/>
</dbReference>
<feature type="compositionally biased region" description="Basic residues" evidence="3">
    <location>
        <begin position="489"/>
        <end position="505"/>
    </location>
</feature>